<protein>
    <recommendedName>
        <fullName evidence="8">Metal-dependent carboxypeptidase</fullName>
        <ecNumber evidence="8">3.4.17.19</ecNumber>
    </recommendedName>
</protein>
<evidence type="ECO:0000256" key="2">
    <source>
        <dbReference type="ARBA" id="ARBA00022670"/>
    </source>
</evidence>
<evidence type="ECO:0000313" key="11">
    <source>
        <dbReference type="EMBL" id="CAA9386644.1"/>
    </source>
</evidence>
<feature type="binding site" evidence="9">
    <location>
        <position position="306"/>
    </location>
    <ligand>
        <name>Zn(2+)</name>
        <dbReference type="ChEBI" id="CHEBI:29105"/>
        <note>catalytic</note>
    </ligand>
</feature>
<keyword evidence="4 8" id="KW-0378">Hydrolase</keyword>
<feature type="binding site" evidence="9">
    <location>
        <position position="276"/>
    </location>
    <ligand>
        <name>Zn(2+)</name>
        <dbReference type="ChEBI" id="CHEBI:29105"/>
        <note>catalytic</note>
    </ligand>
</feature>
<dbReference type="Pfam" id="PF02074">
    <property type="entry name" value="Peptidase_M32"/>
    <property type="match status" value="1"/>
</dbReference>
<evidence type="ECO:0000256" key="10">
    <source>
        <dbReference type="PIRSR" id="PIRSR006615-2"/>
    </source>
</evidence>
<keyword evidence="9" id="KW-0862">Zinc</keyword>
<dbReference type="GO" id="GO:0004181">
    <property type="term" value="F:metallocarboxypeptidase activity"/>
    <property type="evidence" value="ECO:0007669"/>
    <property type="project" value="UniProtKB-UniRule"/>
</dbReference>
<dbReference type="PROSITE" id="PS52034">
    <property type="entry name" value="PEPTIDASE_M32"/>
    <property type="match status" value="1"/>
</dbReference>
<evidence type="ECO:0000256" key="8">
    <source>
        <dbReference type="PIRNR" id="PIRNR006615"/>
    </source>
</evidence>
<evidence type="ECO:0000256" key="6">
    <source>
        <dbReference type="ARBA" id="ARBA00052755"/>
    </source>
</evidence>
<dbReference type="Gene3D" id="1.10.1370.30">
    <property type="match status" value="1"/>
</dbReference>
<keyword evidence="5 8" id="KW-0482">Metalloprotease</keyword>
<comment type="cofactor">
    <cofactor evidence="9">
        <name>Zn(2+)</name>
        <dbReference type="ChEBI" id="CHEBI:29105"/>
    </cofactor>
    <text evidence="9">Binds 1 zinc ion per subunit.</text>
</comment>
<dbReference type="GO" id="GO:0006508">
    <property type="term" value="P:proteolysis"/>
    <property type="evidence" value="ECO:0007669"/>
    <property type="project" value="UniProtKB-UniRule"/>
</dbReference>
<dbReference type="PRINTS" id="PR00998">
    <property type="entry name" value="CRBOXYPTASET"/>
</dbReference>
<evidence type="ECO:0000256" key="7">
    <source>
        <dbReference type="ARBA" id="ARBA00061580"/>
    </source>
</evidence>
<evidence type="ECO:0000256" key="3">
    <source>
        <dbReference type="ARBA" id="ARBA00022723"/>
    </source>
</evidence>
<keyword evidence="2 8" id="KW-0645">Protease</keyword>
<dbReference type="EMBL" id="CADCUQ010000231">
    <property type="protein sequence ID" value="CAA9386644.1"/>
    <property type="molecule type" value="Genomic_DNA"/>
</dbReference>
<proteinExistence type="inferred from homology"/>
<reference evidence="11" key="1">
    <citation type="submission" date="2020-02" db="EMBL/GenBank/DDBJ databases">
        <authorList>
            <person name="Meier V. D."/>
        </authorList>
    </citation>
    <scope>NUCLEOTIDE SEQUENCE</scope>
    <source>
        <strain evidence="11">AVDCRST_MAG64</strain>
    </source>
</reference>
<keyword evidence="3 8" id="KW-0479">Metal-binding</keyword>
<dbReference type="AlphaFoldDB" id="A0A6J4NKA1"/>
<feature type="binding site" evidence="9">
    <location>
        <position position="280"/>
    </location>
    <ligand>
        <name>Zn(2+)</name>
        <dbReference type="ChEBI" id="CHEBI:29105"/>
        <note>catalytic</note>
    </ligand>
</feature>
<dbReference type="SUPFAM" id="SSF55486">
    <property type="entry name" value="Metalloproteases ('zincins'), catalytic domain"/>
    <property type="match status" value="1"/>
</dbReference>
<sequence length="513" mass="57268">MPTTTTTIPADPQQAYAALVTELREVSLFASVGAVLSWDEQTFMPPGAAEHRAEQASLVARVTHERATAPRVGELLAAVEHSDLVKDPEGDAAVNVRVARRDYDRATKLPPALVEEMARTEVLAQQAWAEARRKSDYPAFRPWLEKVLKLKRQECACVGYADDPYDALLDQYEPGETAATVRATFEALRGPLVELVGKIVGSGRQAPLHILERHYPAAAQERLSRDAATAAGFDFARGRLDVSVHPFSTQLGRGDVRITTRYDEANFADGFFSTLHEVGHALYNQGLPPAHYGTPRGRDVSLGIHESQSRMWENLVGRSRAFWQHFLPQARAAFPQALAGVSDDQWHFAVNDVRPSLIRTESDEATYNLHVLLRFEVERALLREELSPDDLPTAWDERMERYLGVRPPNDAQGCLQDIHWAGGAVGYFPTYTLGNLYAAQFFERARADLGDLDAQFARGDFKPLLDWLRQNIHDQGMKYAPRDLVRRVTGQDLQPTALLAHLRRKAAELYGVG</sequence>
<dbReference type="InterPro" id="IPR001333">
    <property type="entry name" value="Peptidase_M32_Taq"/>
</dbReference>
<evidence type="ECO:0000256" key="5">
    <source>
        <dbReference type="ARBA" id="ARBA00023049"/>
    </source>
</evidence>
<evidence type="ECO:0000256" key="1">
    <source>
        <dbReference type="ARBA" id="ARBA00022645"/>
    </source>
</evidence>
<dbReference type="PANTHER" id="PTHR34217">
    <property type="entry name" value="METAL-DEPENDENT CARBOXYPEPTIDASE"/>
    <property type="match status" value="1"/>
</dbReference>
<dbReference type="CDD" id="cd06460">
    <property type="entry name" value="M32_Taq"/>
    <property type="match status" value="1"/>
</dbReference>
<dbReference type="FunFam" id="1.10.1370.30:FF:000003">
    <property type="entry name" value="Thermostable carboxypeptidase 1"/>
    <property type="match status" value="1"/>
</dbReference>
<comment type="catalytic activity">
    <reaction evidence="6 8">
        <text>Release of a C-terminal amino acid with broad specificity, except for -Pro.</text>
        <dbReference type="EC" id="3.4.17.19"/>
    </reaction>
</comment>
<name>A0A6J4NKA1_9BACT</name>
<dbReference type="GO" id="GO:0008270">
    <property type="term" value="F:zinc ion binding"/>
    <property type="evidence" value="ECO:0007669"/>
    <property type="project" value="UniProtKB-ARBA"/>
</dbReference>
<gene>
    <name evidence="11" type="ORF">AVDCRST_MAG64-983</name>
</gene>
<evidence type="ECO:0000256" key="9">
    <source>
        <dbReference type="PIRSR" id="PIRSR006615-1"/>
    </source>
</evidence>
<dbReference type="PIRSF" id="PIRSF006615">
    <property type="entry name" value="Zn_crbxpep_Taq"/>
    <property type="match status" value="1"/>
</dbReference>
<comment type="similarity">
    <text evidence="7 8">Belongs to the peptidase M32 family.</text>
</comment>
<comment type="function">
    <text evidence="8">Broad specificity carboxypetidase that releases amino acids sequentially from the C-terminus, including neutral, aromatic, polar and basic residues.</text>
</comment>
<keyword evidence="1 8" id="KW-0121">Carboxypeptidase</keyword>
<accession>A0A6J4NKA1</accession>
<organism evidence="11">
    <name type="scientific">uncultured Phycisphaerae bacterium</name>
    <dbReference type="NCBI Taxonomy" id="904963"/>
    <lineage>
        <taxon>Bacteria</taxon>
        <taxon>Pseudomonadati</taxon>
        <taxon>Planctomycetota</taxon>
        <taxon>Phycisphaerae</taxon>
        <taxon>environmental samples</taxon>
    </lineage>
</organism>
<dbReference type="PANTHER" id="PTHR34217:SF1">
    <property type="entry name" value="CARBOXYPEPTIDASE 1"/>
    <property type="match status" value="1"/>
</dbReference>
<feature type="active site" description="Proton donor/acceptor" evidence="10">
    <location>
        <position position="277"/>
    </location>
</feature>
<dbReference type="EC" id="3.4.17.19" evidence="8"/>
<evidence type="ECO:0000256" key="4">
    <source>
        <dbReference type="ARBA" id="ARBA00022801"/>
    </source>
</evidence>